<dbReference type="GO" id="GO:0006935">
    <property type="term" value="P:chemotaxis"/>
    <property type="evidence" value="ECO:0007669"/>
    <property type="project" value="UniProtKB-KW"/>
</dbReference>
<keyword evidence="6" id="KW-0472">Membrane</keyword>
<dbReference type="Proteomes" id="UP000051086">
    <property type="component" value="Unassembled WGS sequence"/>
</dbReference>
<feature type="transmembrane region" description="Helical" evidence="6">
    <location>
        <begin position="66"/>
        <end position="87"/>
    </location>
</feature>
<dbReference type="GO" id="GO:0004888">
    <property type="term" value="F:transmembrane signaling receptor activity"/>
    <property type="evidence" value="ECO:0007669"/>
    <property type="project" value="InterPro"/>
</dbReference>
<proteinExistence type="inferred from homology"/>
<dbReference type="RefSeq" id="WP_058244785.1">
    <property type="nucleotide sequence ID" value="NZ_CYSB01000038.1"/>
</dbReference>
<reference evidence="8 10" key="1">
    <citation type="submission" date="2015-09" db="EMBL/GenBank/DDBJ databases">
        <authorList>
            <person name="Rodrigo-Torres L."/>
            <person name="Arahal D.R."/>
        </authorList>
    </citation>
    <scope>NUCLEOTIDE SEQUENCE [LARGE SCALE GENOMIC DNA]</scope>
    <source>
        <strain evidence="8 10">CECT 5118</strain>
    </source>
</reference>
<dbReference type="SMART" id="SM00283">
    <property type="entry name" value="MA"/>
    <property type="match status" value="1"/>
</dbReference>
<feature type="compositionally biased region" description="Acidic residues" evidence="5">
    <location>
        <begin position="412"/>
        <end position="422"/>
    </location>
</feature>
<feature type="domain" description="Methyl-accepting transducer" evidence="7">
    <location>
        <begin position="170"/>
        <end position="398"/>
    </location>
</feature>
<dbReference type="InterPro" id="IPR051310">
    <property type="entry name" value="MCP_chemotaxis"/>
</dbReference>
<name>A0A0N7LY39_9RHOB</name>
<gene>
    <name evidence="9" type="primary">tsr_5</name>
    <name evidence="8" type="synonym">tsr_3</name>
    <name evidence="8" type="ORF">TL5118_03112</name>
    <name evidence="9" type="ORF">TL5120_03456</name>
</gene>
<keyword evidence="10" id="KW-1185">Reference proteome</keyword>
<dbReference type="GO" id="GO:0016020">
    <property type="term" value="C:membrane"/>
    <property type="evidence" value="ECO:0007669"/>
    <property type="project" value="InterPro"/>
</dbReference>
<dbReference type="InterPro" id="IPR004090">
    <property type="entry name" value="Chemotax_Me-accpt_rcpt"/>
</dbReference>
<evidence type="ECO:0000256" key="2">
    <source>
        <dbReference type="ARBA" id="ARBA00029447"/>
    </source>
</evidence>
<protein>
    <submittedName>
        <fullName evidence="9">Serine chemoreceptor protein</fullName>
    </submittedName>
</protein>
<dbReference type="SUPFAM" id="SSF58104">
    <property type="entry name" value="Methyl-accepting chemotaxis protein (MCP) signaling domain"/>
    <property type="match status" value="1"/>
</dbReference>
<accession>A0A0N7LY39</accession>
<reference evidence="9 11" key="2">
    <citation type="submission" date="2015-09" db="EMBL/GenBank/DDBJ databases">
        <authorList>
            <consortium name="Swine Surveillance"/>
        </authorList>
    </citation>
    <scope>NUCLEOTIDE SEQUENCE [LARGE SCALE GENOMIC DNA]</scope>
    <source>
        <strain evidence="9 11">5120</strain>
    </source>
</reference>
<dbReference type="Proteomes" id="UP000051887">
    <property type="component" value="Unassembled WGS sequence"/>
</dbReference>
<evidence type="ECO:0000256" key="1">
    <source>
        <dbReference type="ARBA" id="ARBA00022500"/>
    </source>
</evidence>
<keyword evidence="6" id="KW-1133">Transmembrane helix</keyword>
<feature type="region of interest" description="Disordered" evidence="5">
    <location>
        <begin position="397"/>
        <end position="428"/>
    </location>
</feature>
<evidence type="ECO:0000313" key="8">
    <source>
        <dbReference type="EMBL" id="CUH69153.1"/>
    </source>
</evidence>
<dbReference type="EMBL" id="CYSC01000041">
    <property type="protein sequence ID" value="CUH73644.1"/>
    <property type="molecule type" value="Genomic_DNA"/>
</dbReference>
<evidence type="ECO:0000313" key="11">
    <source>
        <dbReference type="Proteomes" id="UP000051887"/>
    </source>
</evidence>
<dbReference type="GO" id="GO:0007165">
    <property type="term" value="P:signal transduction"/>
    <property type="evidence" value="ECO:0007669"/>
    <property type="project" value="UniProtKB-KW"/>
</dbReference>
<keyword evidence="4" id="KW-0175">Coiled coil</keyword>
<comment type="similarity">
    <text evidence="2">Belongs to the methyl-accepting chemotaxis (MCP) protein family.</text>
</comment>
<evidence type="ECO:0000256" key="3">
    <source>
        <dbReference type="PROSITE-ProRule" id="PRU00284"/>
    </source>
</evidence>
<dbReference type="PRINTS" id="PR00260">
    <property type="entry name" value="CHEMTRNSDUCR"/>
</dbReference>
<dbReference type="PROSITE" id="PS50111">
    <property type="entry name" value="CHEMOTAXIS_TRANSDUC_2"/>
    <property type="match status" value="1"/>
</dbReference>
<dbReference type="Gene3D" id="1.10.287.950">
    <property type="entry name" value="Methyl-accepting chemotaxis protein"/>
    <property type="match status" value="1"/>
</dbReference>
<evidence type="ECO:0000313" key="9">
    <source>
        <dbReference type="EMBL" id="CUH73644.1"/>
    </source>
</evidence>
<keyword evidence="6" id="KW-0812">Transmembrane</keyword>
<feature type="transmembrane region" description="Helical" evidence="6">
    <location>
        <begin position="146"/>
        <end position="165"/>
    </location>
</feature>
<keyword evidence="1" id="KW-0145">Chemotaxis</keyword>
<dbReference type="InterPro" id="IPR004089">
    <property type="entry name" value="MCPsignal_dom"/>
</dbReference>
<dbReference type="PANTHER" id="PTHR43531">
    <property type="entry name" value="PROTEIN ICFG"/>
    <property type="match status" value="1"/>
</dbReference>
<feature type="transmembrane region" description="Helical" evidence="6">
    <location>
        <begin position="29"/>
        <end position="54"/>
    </location>
</feature>
<evidence type="ECO:0000256" key="4">
    <source>
        <dbReference type="SAM" id="Coils"/>
    </source>
</evidence>
<evidence type="ECO:0000256" key="5">
    <source>
        <dbReference type="SAM" id="MobiDB-lite"/>
    </source>
</evidence>
<sequence>MSVNKQEKSKDFSGTARLVALGMMPLGPISAFAVGGPLLTVVAAALIFAGLALIAPKLDGKTRPMMIAVALIGQCVAFTSAFSGHAWQIDTHMMFFAVLAIVATMGSLPALIVGVAVTAVHHLSFGLFLPSLVFPEMSLVETLGRVVLHAVIVLFEAGILAWSMIRSAAADAEIRQAREDLAESVAQAEQAQVDAEEAREAAVAVADRTRREGQRAATAVEQIASAANAAADHAGSAQNVMARTREEAERSSGVVTRAHDAMDAIKASSEKITTIIGVIDEIARQTDLLALNAAVESARAGEAGRGFAVVATEVRKLAQRSADASKEIRELVITSSEQVDHGVELVGETGSALTRIADAVAELNEVLTEIAAGAADQSEGLAQVNIAISRIDTLRDESEVPAGEEVPSFDLSMDDDDGEEVDFTAKAA</sequence>
<keyword evidence="3" id="KW-0807">Transducer</keyword>
<dbReference type="EMBL" id="CYSB01000038">
    <property type="protein sequence ID" value="CUH69153.1"/>
    <property type="molecule type" value="Genomic_DNA"/>
</dbReference>
<dbReference type="PANTHER" id="PTHR43531:SF11">
    <property type="entry name" value="METHYL-ACCEPTING CHEMOTAXIS PROTEIN 3"/>
    <property type="match status" value="1"/>
</dbReference>
<organism evidence="9 11">
    <name type="scientific">Thalassovita autumnalis</name>
    <dbReference type="NCBI Taxonomy" id="2072972"/>
    <lineage>
        <taxon>Bacteria</taxon>
        <taxon>Pseudomonadati</taxon>
        <taxon>Pseudomonadota</taxon>
        <taxon>Alphaproteobacteria</taxon>
        <taxon>Rhodobacterales</taxon>
        <taxon>Roseobacteraceae</taxon>
        <taxon>Thalassovita</taxon>
    </lineage>
</organism>
<evidence type="ECO:0000313" key="10">
    <source>
        <dbReference type="Proteomes" id="UP000051086"/>
    </source>
</evidence>
<feature type="coiled-coil region" evidence="4">
    <location>
        <begin position="174"/>
        <end position="208"/>
    </location>
</feature>
<evidence type="ECO:0000256" key="6">
    <source>
        <dbReference type="SAM" id="Phobius"/>
    </source>
</evidence>
<feature type="transmembrane region" description="Helical" evidence="6">
    <location>
        <begin position="93"/>
        <end position="116"/>
    </location>
</feature>
<dbReference type="Pfam" id="PF00015">
    <property type="entry name" value="MCPsignal"/>
    <property type="match status" value="1"/>
</dbReference>
<keyword evidence="9" id="KW-0675">Receptor</keyword>
<evidence type="ECO:0000259" key="7">
    <source>
        <dbReference type="PROSITE" id="PS50111"/>
    </source>
</evidence>
<dbReference type="AlphaFoldDB" id="A0A0N7LY39"/>
<dbReference type="OrthoDB" id="8482111at2"/>